<dbReference type="InterPro" id="IPR017941">
    <property type="entry name" value="Rieske_2Fe-2S"/>
</dbReference>
<keyword evidence="8" id="KW-0753">Steroid metabolism</keyword>
<dbReference type="SUPFAM" id="SSF55961">
    <property type="entry name" value="Bet v1-like"/>
    <property type="match status" value="1"/>
</dbReference>
<comment type="caution">
    <text evidence="12">The sequence shown here is derived from an EMBL/GenBank/DDBJ whole genome shotgun (WGS) entry which is preliminary data.</text>
</comment>
<dbReference type="Proteomes" id="UP001596083">
    <property type="component" value="Unassembled WGS sequence"/>
</dbReference>
<evidence type="ECO:0000256" key="1">
    <source>
        <dbReference type="ARBA" id="ARBA00001962"/>
    </source>
</evidence>
<keyword evidence="7" id="KW-0411">Iron-sulfur</keyword>
<evidence type="ECO:0000256" key="5">
    <source>
        <dbReference type="ARBA" id="ARBA00023002"/>
    </source>
</evidence>
<dbReference type="EMBL" id="JBHSPB010000005">
    <property type="protein sequence ID" value="MFC5720580.1"/>
    <property type="molecule type" value="Genomic_DNA"/>
</dbReference>
<name>A0ABW0Z1R2_9ACTN</name>
<keyword evidence="4" id="KW-0442">Lipid degradation</keyword>
<keyword evidence="3" id="KW-0479">Metal-binding</keyword>
<feature type="domain" description="Rieske" evidence="11">
    <location>
        <begin position="19"/>
        <end position="119"/>
    </location>
</feature>
<dbReference type="Pfam" id="PF19298">
    <property type="entry name" value="KshA_C"/>
    <property type="match status" value="1"/>
</dbReference>
<organism evidence="12 13">
    <name type="scientific">Streptomyces gamaensis</name>
    <dbReference type="NCBI Taxonomy" id="1763542"/>
    <lineage>
        <taxon>Bacteria</taxon>
        <taxon>Bacillati</taxon>
        <taxon>Actinomycetota</taxon>
        <taxon>Actinomycetes</taxon>
        <taxon>Kitasatosporales</taxon>
        <taxon>Streptomycetaceae</taxon>
        <taxon>Streptomyces</taxon>
    </lineage>
</organism>
<comment type="subunit">
    <text evidence="10">Homotrimer. The two-component system 3-ketosteroid-9-alpha-monooxygenase is composed of an oxygenase component KshA and a reductase component KshB.</text>
</comment>
<dbReference type="RefSeq" id="WP_390315732.1">
    <property type="nucleotide sequence ID" value="NZ_JBHSPB010000005.1"/>
</dbReference>
<evidence type="ECO:0000313" key="12">
    <source>
        <dbReference type="EMBL" id="MFC5720580.1"/>
    </source>
</evidence>
<keyword evidence="5" id="KW-0560">Oxidoreductase</keyword>
<dbReference type="InterPro" id="IPR050584">
    <property type="entry name" value="Cholesterol_7-desaturase"/>
</dbReference>
<dbReference type="Pfam" id="PF00355">
    <property type="entry name" value="Rieske"/>
    <property type="match status" value="1"/>
</dbReference>
<evidence type="ECO:0000256" key="3">
    <source>
        <dbReference type="ARBA" id="ARBA00022723"/>
    </source>
</evidence>
<evidence type="ECO:0000313" key="13">
    <source>
        <dbReference type="Proteomes" id="UP001596083"/>
    </source>
</evidence>
<proteinExistence type="predicted"/>
<keyword evidence="13" id="KW-1185">Reference proteome</keyword>
<keyword evidence="2" id="KW-0001">2Fe-2S</keyword>
<evidence type="ECO:0000256" key="6">
    <source>
        <dbReference type="ARBA" id="ARBA00023004"/>
    </source>
</evidence>
<reference evidence="13" key="1">
    <citation type="journal article" date="2019" name="Int. J. Syst. Evol. Microbiol.">
        <title>The Global Catalogue of Microorganisms (GCM) 10K type strain sequencing project: providing services to taxonomists for standard genome sequencing and annotation.</title>
        <authorList>
            <consortium name="The Broad Institute Genomics Platform"/>
            <consortium name="The Broad Institute Genome Sequencing Center for Infectious Disease"/>
            <person name="Wu L."/>
            <person name="Ma J."/>
        </authorList>
    </citation>
    <scope>NUCLEOTIDE SEQUENCE [LARGE SCALE GENOMIC DNA]</scope>
    <source>
        <strain evidence="13">CGMCC 4.7304</strain>
    </source>
</reference>
<dbReference type="Gene3D" id="3.90.380.10">
    <property type="entry name" value="Naphthalene 1,2-dioxygenase Alpha Subunit, Chain A, domain 1"/>
    <property type="match status" value="1"/>
</dbReference>
<dbReference type="CDD" id="cd03469">
    <property type="entry name" value="Rieske_RO_Alpha_N"/>
    <property type="match status" value="1"/>
</dbReference>
<keyword evidence="8" id="KW-0443">Lipid metabolism</keyword>
<protein>
    <recommendedName>
        <fullName evidence="9">Rieske-type oxygenase</fullName>
    </recommendedName>
</protein>
<evidence type="ECO:0000256" key="8">
    <source>
        <dbReference type="ARBA" id="ARBA00023221"/>
    </source>
</evidence>
<gene>
    <name evidence="12" type="ORF">ACFP1Z_10445</name>
</gene>
<evidence type="ECO:0000256" key="9">
    <source>
        <dbReference type="ARBA" id="ARBA00030944"/>
    </source>
</evidence>
<evidence type="ECO:0000256" key="4">
    <source>
        <dbReference type="ARBA" id="ARBA00022963"/>
    </source>
</evidence>
<dbReference type="PANTHER" id="PTHR21266">
    <property type="entry name" value="IRON-SULFUR DOMAIN CONTAINING PROTEIN"/>
    <property type="match status" value="1"/>
</dbReference>
<dbReference type="InterPro" id="IPR036922">
    <property type="entry name" value="Rieske_2Fe-2S_sf"/>
</dbReference>
<dbReference type="InterPro" id="IPR045605">
    <property type="entry name" value="KshA-like_C"/>
</dbReference>
<evidence type="ECO:0000256" key="2">
    <source>
        <dbReference type="ARBA" id="ARBA00022714"/>
    </source>
</evidence>
<dbReference type="PANTHER" id="PTHR21266:SF60">
    <property type="entry name" value="3-KETOSTEROID-9-ALPHA-MONOOXYGENASE, OXYGENASE COMPONENT"/>
    <property type="match status" value="1"/>
</dbReference>
<comment type="cofactor">
    <cofactor evidence="1">
        <name>Fe cation</name>
        <dbReference type="ChEBI" id="CHEBI:24875"/>
    </cofactor>
</comment>
<evidence type="ECO:0000256" key="7">
    <source>
        <dbReference type="ARBA" id="ARBA00023014"/>
    </source>
</evidence>
<dbReference type="SUPFAM" id="SSF50022">
    <property type="entry name" value="ISP domain"/>
    <property type="match status" value="1"/>
</dbReference>
<keyword evidence="6" id="KW-0408">Iron</keyword>
<evidence type="ECO:0000256" key="10">
    <source>
        <dbReference type="ARBA" id="ARBA00046982"/>
    </source>
</evidence>
<accession>A0ABW0Z1R2</accession>
<dbReference type="PROSITE" id="PS51296">
    <property type="entry name" value="RIESKE"/>
    <property type="match status" value="1"/>
</dbReference>
<sequence>MTEGANPAGPELPYPNGWFFLARSRELRPGRVLTRRLAGEDVVVYRTVDGRPYAVRPYCPHLGAHLGVGGMVEGENLVCPFHRFAFAPDGTCVGTPDGPPPRARLHHHTLAERNGFVLVWYGHDDSPPTWEVPDTSPPGLCPTGSWSTEVHAHVQDLTENTTDLRHLPVVHHVTIREADPPRVQGPCLRSRLRLGPAGPSWLRRIEFDNSFLLAGMGCLRIEFPVPALGCVIFLWVMHTPTGPRRTRLVLATACADIRQLRSGAISLLRRPVHRALAQGLLWTAVVKVQDDVKIWNAKRYEPRPRLAAGDEGIGLYRHWARQFYPTP</sequence>
<evidence type="ECO:0000259" key="11">
    <source>
        <dbReference type="PROSITE" id="PS51296"/>
    </source>
</evidence>
<dbReference type="Gene3D" id="2.102.10.10">
    <property type="entry name" value="Rieske [2Fe-2S] iron-sulphur domain"/>
    <property type="match status" value="1"/>
</dbReference>